<evidence type="ECO:0000256" key="3">
    <source>
        <dbReference type="ARBA" id="ARBA00022448"/>
    </source>
</evidence>
<dbReference type="InterPro" id="IPR047055">
    <property type="entry name" value="MotA-like"/>
</dbReference>
<sequence length="250" mass="26646">MDIATLLGILSGLGLIVGAIAMGSGLGGFIDLPSIAIVGGGTMASTLVMFPWNVVLGSIKVGMKAFTAKSPDEEQLIQQIIKLADTGRREGLLALEKAQVDNDFLRRGVRLVADGSAPNLVRAVMETEIDFMKQRHRRGQSVFKGMGAMAPAFGMIGTLVGLVQMLQNMADPSSIGSAMAVALLTTFYGAVASNVIFLPMAKKLEERSNEEAFYMAIIVDGVMAIQNGENPRVVQERLQAFLAPSMRAEK</sequence>
<keyword evidence="6" id="KW-0283">Flagellar rotation</keyword>
<accession>F3Z275</accession>
<name>F3Z275_DESAF</name>
<evidence type="ECO:0000256" key="9">
    <source>
        <dbReference type="SAM" id="Phobius"/>
    </source>
</evidence>
<keyword evidence="4" id="KW-1003">Cell membrane</keyword>
<protein>
    <submittedName>
        <fullName evidence="11">MotA/TolQ/ExbB proton channel</fullName>
    </submittedName>
</protein>
<gene>
    <name evidence="11" type="ORF">Desaf_2982</name>
</gene>
<evidence type="ECO:0000256" key="2">
    <source>
        <dbReference type="ARBA" id="ARBA00008038"/>
    </source>
</evidence>
<feature type="transmembrane region" description="Helical" evidence="9">
    <location>
        <begin position="7"/>
        <end position="29"/>
    </location>
</feature>
<keyword evidence="12" id="KW-1185">Reference proteome</keyword>
<keyword evidence="7 9" id="KW-1133">Transmembrane helix</keyword>
<dbReference type="InterPro" id="IPR002898">
    <property type="entry name" value="MotA_ExbB_proton_chnl"/>
</dbReference>
<feature type="transmembrane region" description="Helical" evidence="9">
    <location>
        <begin position="35"/>
        <end position="56"/>
    </location>
</feature>
<dbReference type="HOGENOM" id="CLU_079895_1_0_7"/>
<keyword evidence="5 9" id="KW-0812">Transmembrane</keyword>
<evidence type="ECO:0000256" key="8">
    <source>
        <dbReference type="ARBA" id="ARBA00023136"/>
    </source>
</evidence>
<evidence type="ECO:0000256" key="7">
    <source>
        <dbReference type="ARBA" id="ARBA00022989"/>
    </source>
</evidence>
<evidence type="ECO:0000313" key="12">
    <source>
        <dbReference type="Proteomes" id="UP000007844"/>
    </source>
</evidence>
<dbReference type="STRING" id="690850.Desaf_2982"/>
<reference evidence="11 12" key="1">
    <citation type="journal article" date="2011" name="J. Bacteriol.">
        <title>Genome sequence of the mercury-methylating and pleomorphic Desulfovibrio africanus Strain Walvis Bay.</title>
        <authorList>
            <person name="Brown S.D."/>
            <person name="Wall J.D."/>
            <person name="Kucken A.M."/>
            <person name="Gilmour C.C."/>
            <person name="Podar M."/>
            <person name="Brandt C.C."/>
            <person name="Teshima H."/>
            <person name="Detter J.C."/>
            <person name="Han C.S."/>
            <person name="Land M.L."/>
            <person name="Lucas S."/>
            <person name="Han J."/>
            <person name="Pennacchio L."/>
            <person name="Nolan M."/>
            <person name="Pitluck S."/>
            <person name="Woyke T."/>
            <person name="Goodwin L."/>
            <person name="Palumbo A.V."/>
            <person name="Elias D.A."/>
        </authorList>
    </citation>
    <scope>NUCLEOTIDE SEQUENCE [LARGE SCALE GENOMIC DNA]</scope>
    <source>
        <strain evidence="11 12">Walvis Bay</strain>
    </source>
</reference>
<keyword evidence="8 9" id="KW-0472">Membrane</keyword>
<organism evidence="11 12">
    <name type="scientific">Desulfocurvibacter africanus subsp. africanus str. Walvis Bay</name>
    <dbReference type="NCBI Taxonomy" id="690850"/>
    <lineage>
        <taxon>Bacteria</taxon>
        <taxon>Pseudomonadati</taxon>
        <taxon>Thermodesulfobacteriota</taxon>
        <taxon>Desulfovibrionia</taxon>
        <taxon>Desulfovibrionales</taxon>
        <taxon>Desulfovibrionaceae</taxon>
        <taxon>Desulfocurvibacter</taxon>
    </lineage>
</organism>
<evidence type="ECO:0000259" key="10">
    <source>
        <dbReference type="Pfam" id="PF01618"/>
    </source>
</evidence>
<dbReference type="EMBL" id="CP003221">
    <property type="protein sequence ID" value="EGJ51284.1"/>
    <property type="molecule type" value="Genomic_DNA"/>
</dbReference>
<dbReference type="InterPro" id="IPR000540">
    <property type="entry name" value="Flag_MotA_CS"/>
</dbReference>
<dbReference type="PANTHER" id="PTHR30433">
    <property type="entry name" value="CHEMOTAXIS PROTEIN MOTA"/>
    <property type="match status" value="1"/>
</dbReference>
<evidence type="ECO:0000256" key="4">
    <source>
        <dbReference type="ARBA" id="ARBA00022475"/>
    </source>
</evidence>
<feature type="transmembrane region" description="Helical" evidence="9">
    <location>
        <begin position="142"/>
        <end position="163"/>
    </location>
</feature>
<dbReference type="Proteomes" id="UP000007844">
    <property type="component" value="Chromosome"/>
</dbReference>
<dbReference type="GO" id="GO:0005886">
    <property type="term" value="C:plasma membrane"/>
    <property type="evidence" value="ECO:0007669"/>
    <property type="project" value="UniProtKB-SubCell"/>
</dbReference>
<dbReference type="AlphaFoldDB" id="F3Z275"/>
<evidence type="ECO:0000256" key="1">
    <source>
        <dbReference type="ARBA" id="ARBA00004651"/>
    </source>
</evidence>
<dbReference type="GO" id="GO:0006935">
    <property type="term" value="P:chemotaxis"/>
    <property type="evidence" value="ECO:0007669"/>
    <property type="project" value="InterPro"/>
</dbReference>
<dbReference type="eggNOG" id="COG1291">
    <property type="taxonomic scope" value="Bacteria"/>
</dbReference>
<comment type="similarity">
    <text evidence="2">Belongs to the MotA family.</text>
</comment>
<evidence type="ECO:0000313" key="11">
    <source>
        <dbReference type="EMBL" id="EGJ51284.1"/>
    </source>
</evidence>
<dbReference type="GO" id="GO:0071978">
    <property type="term" value="P:bacterial-type flagellum-dependent swarming motility"/>
    <property type="evidence" value="ECO:0007669"/>
    <property type="project" value="InterPro"/>
</dbReference>
<comment type="subcellular location">
    <subcellularLocation>
        <location evidence="1">Cell membrane</location>
        <topology evidence="1">Multi-pass membrane protein</topology>
    </subcellularLocation>
</comment>
<evidence type="ECO:0000256" key="5">
    <source>
        <dbReference type="ARBA" id="ARBA00022692"/>
    </source>
</evidence>
<dbReference type="KEGG" id="daf:Desaf_2982"/>
<evidence type="ECO:0000256" key="6">
    <source>
        <dbReference type="ARBA" id="ARBA00022779"/>
    </source>
</evidence>
<dbReference type="PANTHER" id="PTHR30433:SF2">
    <property type="entry name" value="MOTILITY PROTEIN A"/>
    <property type="match status" value="1"/>
</dbReference>
<dbReference type="Pfam" id="PF01618">
    <property type="entry name" value="MotA_ExbB"/>
    <property type="match status" value="1"/>
</dbReference>
<dbReference type="PROSITE" id="PS01307">
    <property type="entry name" value="MOTA"/>
    <property type="match status" value="1"/>
</dbReference>
<dbReference type="RefSeq" id="WP_005983750.1">
    <property type="nucleotide sequence ID" value="NC_016629.1"/>
</dbReference>
<feature type="transmembrane region" description="Helical" evidence="9">
    <location>
        <begin position="175"/>
        <end position="198"/>
    </location>
</feature>
<proteinExistence type="inferred from homology"/>
<feature type="domain" description="MotA/TolQ/ExbB proton channel" evidence="10">
    <location>
        <begin position="98"/>
        <end position="213"/>
    </location>
</feature>
<keyword evidence="3" id="KW-0813">Transport</keyword>